<feature type="disulfide bond" evidence="5">
    <location>
        <begin position="255"/>
        <end position="264"/>
    </location>
</feature>
<feature type="disulfide bond" evidence="5">
    <location>
        <begin position="169"/>
        <end position="178"/>
    </location>
</feature>
<feature type="disulfide bond" evidence="5">
    <location>
        <begin position="603"/>
        <end position="612"/>
    </location>
</feature>
<comment type="caution">
    <text evidence="5">Lacks conserved residue(s) required for the propagation of feature annotation.</text>
</comment>
<keyword evidence="7" id="KW-0812">Transmembrane</keyword>
<feature type="domain" description="EGF-like" evidence="9">
    <location>
        <begin position="192"/>
        <end position="222"/>
    </location>
</feature>
<feature type="disulfide bond" evidence="5">
    <location>
        <begin position="734"/>
        <end position="743"/>
    </location>
</feature>
<dbReference type="PRINTS" id="PR00011">
    <property type="entry name" value="EGFLAMININ"/>
</dbReference>
<feature type="region of interest" description="Disordered" evidence="6">
    <location>
        <begin position="980"/>
        <end position="1003"/>
    </location>
</feature>
<proteinExistence type="predicted"/>
<feature type="region of interest" description="Disordered" evidence="6">
    <location>
        <begin position="815"/>
        <end position="841"/>
    </location>
</feature>
<dbReference type="GO" id="GO:0005044">
    <property type="term" value="F:scavenger receptor activity"/>
    <property type="evidence" value="ECO:0007669"/>
    <property type="project" value="InterPro"/>
</dbReference>
<dbReference type="OMA" id="TECRTNC"/>
<reference evidence="11" key="1">
    <citation type="submission" date="2018-07" db="EMBL/GenBank/DDBJ databases">
        <authorList>
            <person name="Quirk P.G."/>
            <person name="Krulwich T.A."/>
        </authorList>
    </citation>
    <scope>NUCLEOTIDE SEQUENCE</scope>
</reference>
<evidence type="ECO:0000259" key="9">
    <source>
        <dbReference type="PROSITE" id="PS50026"/>
    </source>
</evidence>
<feature type="region of interest" description="Disordered" evidence="6">
    <location>
        <begin position="1281"/>
        <end position="1313"/>
    </location>
</feature>
<protein>
    <submittedName>
        <fullName evidence="11">CSON012428 protein</fullName>
    </submittedName>
</protein>
<dbReference type="InterPro" id="IPR002049">
    <property type="entry name" value="LE_dom"/>
</dbReference>
<evidence type="ECO:0000256" key="3">
    <source>
        <dbReference type="ARBA" id="ARBA00022737"/>
    </source>
</evidence>
<feature type="disulfide bond" evidence="5">
    <location>
        <begin position="776"/>
        <end position="785"/>
    </location>
</feature>
<dbReference type="InterPro" id="IPR000742">
    <property type="entry name" value="EGF"/>
</dbReference>
<feature type="disulfide bond" evidence="5">
    <location>
        <begin position="298"/>
        <end position="307"/>
    </location>
</feature>
<feature type="domain" description="EGF-like" evidence="9">
    <location>
        <begin position="230"/>
        <end position="265"/>
    </location>
</feature>
<dbReference type="PANTHER" id="PTHR24043:SF8">
    <property type="entry name" value="EGF-LIKE DOMAIN-CONTAINING PROTEIN"/>
    <property type="match status" value="1"/>
</dbReference>
<evidence type="ECO:0000256" key="2">
    <source>
        <dbReference type="ARBA" id="ARBA00022729"/>
    </source>
</evidence>
<feature type="compositionally biased region" description="Low complexity" evidence="6">
    <location>
        <begin position="1287"/>
        <end position="1297"/>
    </location>
</feature>
<evidence type="ECO:0000259" key="10">
    <source>
        <dbReference type="PROSITE" id="PS51041"/>
    </source>
</evidence>
<dbReference type="FunFam" id="2.170.300.10:FF:000002">
    <property type="entry name" value="Multiple epidermal growth factor-like domains 10"/>
    <property type="match status" value="3"/>
</dbReference>
<dbReference type="PROSITE" id="PS51041">
    <property type="entry name" value="EMI"/>
    <property type="match status" value="1"/>
</dbReference>
<accession>A0A336M5K8</accession>
<dbReference type="PANTHER" id="PTHR24043">
    <property type="entry name" value="SCAVENGER RECEPTOR CLASS F"/>
    <property type="match status" value="1"/>
</dbReference>
<keyword evidence="7" id="KW-0472">Membrane</keyword>
<feature type="compositionally biased region" description="Basic residues" evidence="6">
    <location>
        <begin position="831"/>
        <end position="841"/>
    </location>
</feature>
<feature type="domain" description="EGF-like" evidence="9">
    <location>
        <begin position="714"/>
        <end position="744"/>
    </location>
</feature>
<feature type="compositionally biased region" description="Low complexity" evidence="6">
    <location>
        <begin position="980"/>
        <end position="992"/>
    </location>
</feature>
<keyword evidence="4 5" id="KW-1015">Disulfide bond</keyword>
<sequence>MIIKLLNLLSFLVIVLATSEVQNLDDDELSGPNVCKKLEEYTVEVLVTERKPYQERKTVWCANIPPRCTKYEIKFRTINKTQLIKKERVVRVCCEGYGKNLAGDRCIPVCTQGCTHGECLAPDQCKCESGYGGPACDIKCPHNRWGNECIQKCQCNGSPCDPFDGTCRCSPGYMGEKCSEKCPDGTYGQNCLEQCSCKNNGTCHFATGECTCTKGWTGSLCEERCDAGTHGENCQAKCRCQNGANCDPETGLCICKPGWTGTVCANRCVPGTYGESCSKMCECFNNGTCHHITGECICAPGYTGPKCLESCPYNMFGLNCSETCHCKNGATCDISNGFCQCSKGWTGVDCSERSCAPNYYGENCKKSCECSDKNTELCHPWTGKCSCKAGWSSDYCDRPCPFLTFGSNCASQCDCKNNAQCSPIDGTCFCAPGFQGRSCEEPCSNGTFGQDCKFECKCQNGAECHPETGQCICTKGWQGLKCDRPCDQKRFGTNCNQTCDCFNGACHPQTGQCTCSPGWTGDKCEKKCDGQTYGQNCSMECDCDFKNTHACDAITGKCHCKTNWGGVRCESQCPLGLYGEQCEKSCNCKNNSSCDPETGKCICSRGYTGTECEKPCPEGFYGHNCKEKCPDLQYGNKICDHVTGEHTCKPGYIGLTCEHACPPGTFGLNCSFKCQCKNSGECHHVTGNCNCVPGFKGANCTEPCQTGFYGQNCANECKCKNGAKCRKNDGFCACAPGYLGNSCDDVCPEGFYGNHCMESCECKNNQICHPVHGCLCKSGYEGPNCDILAGARSSTPQDALIRKLVSEAVYNKSRTQNTTIKGNNDQDNKRNAKKKAKKKKIAANEEPFTFSPICIHNNFNKCENKNVLVTEVTQNVELDFNSNNLNVTRDSKSTTIPSQSVQSTFNSNSDETTLSSVFITRESIETHSGSNLLTTIYSILEGSYQRTSSPSNKITTLIPSSDYTTQLISTTSFILEVPKSSTTGTTSKSATSRGDDNYEKGYSTTSSYEMRSIIVDKNSEISTKNSVIENILNGKTEQPLMTLSTENSMSIETENANSKNYDMTTQKATQAPQTTLISNDDYTTKPSIETPYIEITTPKSDFFPTLTTEKALFKVTTYQTQISTNENMTDMADFDHTTMSYANQTKSVLNTPEQTPKTEDFTGKTSSESNFDITQEPSSMSNISLTTEISSSSDSITEKFVLTTSRLISSTIKNEITYQNSTESQLYLSSSTTSMKDDKKTTFYPTTEYASLITEISTESNLLQKLSTINDFEINMSNMTMQEHSSTDSSLNLTLNDNESKNKLQNSTRKGKERNLTLSEDASMISVTTENSMHRINITNLDQNVSHTRNFNASYDLNGTFDVNFSSPSINKTKIIAVNETQSIISELNRTNLNQTSLDDSKSLKRVGIANIRESSTPYVWIAFFLIMVFGAIGFLLIYYRRRVANLKAEINHVVSYMSGEPPPGNFDNPVYQFQGSSSSRGPHDTSVLMNENGVIRNNLRIPPKPTNLDRYRYDDGSSMASSRAGTYSMNYNHDLSMKNFNADLTNPNIYEAVKDHVYDEIKQKEGYQADLEYDHLDYQRATTSYKPHYHRLSDTSPTKDVGAPTTTSMSPLPPLPTQHIMLPDGMSTTNITESTNLDLPSTSSSNNSLKTPSTGEPSPSLERKIADALKHNNLLNKSDSSTESSSATKVLVDKE</sequence>
<feature type="compositionally biased region" description="Basic and acidic residues" evidence="6">
    <location>
        <begin position="1662"/>
        <end position="1671"/>
    </location>
</feature>
<feature type="disulfide bond" evidence="5">
    <location>
        <begin position="473"/>
        <end position="482"/>
    </location>
</feature>
<dbReference type="FunFam" id="2.170.300.10:FF:000041">
    <property type="entry name" value="Tyrosine protein kinase receptor tie-1, putative"/>
    <property type="match status" value="1"/>
</dbReference>
<gene>
    <name evidence="11" type="primary">CSON012428</name>
</gene>
<feature type="compositionally biased region" description="Polar residues" evidence="6">
    <location>
        <begin position="1627"/>
        <end position="1658"/>
    </location>
</feature>
<feature type="disulfide bond" evidence="5">
    <location>
        <begin position="430"/>
        <end position="439"/>
    </location>
</feature>
<feature type="transmembrane region" description="Helical" evidence="7">
    <location>
        <begin position="1419"/>
        <end position="1440"/>
    </location>
</feature>
<evidence type="ECO:0000256" key="7">
    <source>
        <dbReference type="SAM" id="Phobius"/>
    </source>
</evidence>
<dbReference type="SMART" id="SM00180">
    <property type="entry name" value="EGF_Lam"/>
    <property type="match status" value="14"/>
</dbReference>
<dbReference type="PROSITE" id="PS50026">
    <property type="entry name" value="EGF_3"/>
    <property type="match status" value="10"/>
</dbReference>
<evidence type="ECO:0000256" key="5">
    <source>
        <dbReference type="PROSITE-ProRule" id="PRU00076"/>
    </source>
</evidence>
<feature type="signal peptide" evidence="8">
    <location>
        <begin position="1"/>
        <end position="17"/>
    </location>
</feature>
<feature type="chain" id="PRO_5016427978" evidence="8">
    <location>
        <begin position="18"/>
        <end position="1696"/>
    </location>
</feature>
<feature type="domain" description="EMI" evidence="10">
    <location>
        <begin position="31"/>
        <end position="108"/>
    </location>
</feature>
<name>A0A336M5K8_CULSO</name>
<evidence type="ECO:0000256" key="8">
    <source>
        <dbReference type="SAM" id="SignalP"/>
    </source>
</evidence>
<dbReference type="CDD" id="cd00055">
    <property type="entry name" value="EGF_Lam"/>
    <property type="match status" value="5"/>
</dbReference>
<dbReference type="GO" id="GO:0048731">
    <property type="term" value="P:system development"/>
    <property type="evidence" value="ECO:0007669"/>
    <property type="project" value="UniProtKB-ARBA"/>
</dbReference>
<evidence type="ECO:0000313" key="11">
    <source>
        <dbReference type="EMBL" id="SSX25525.1"/>
    </source>
</evidence>
<feature type="compositionally biased region" description="Polar residues" evidence="6">
    <location>
        <begin position="1163"/>
        <end position="1179"/>
    </location>
</feature>
<feature type="domain" description="EGF-like" evidence="9">
    <location>
        <begin position="578"/>
        <end position="613"/>
    </location>
</feature>
<feature type="domain" description="EGF-like" evidence="9">
    <location>
        <begin position="273"/>
        <end position="308"/>
    </location>
</feature>
<keyword evidence="3" id="KW-0677">Repeat</keyword>
<evidence type="ECO:0000256" key="1">
    <source>
        <dbReference type="ARBA" id="ARBA00022536"/>
    </source>
</evidence>
<keyword evidence="1 5" id="KW-0245">EGF-like domain</keyword>
<feature type="domain" description="EGF-like" evidence="9">
    <location>
        <begin position="491"/>
        <end position="525"/>
    </location>
</feature>
<feature type="domain" description="EGF-like" evidence="9">
    <location>
        <begin position="453"/>
        <end position="483"/>
    </location>
</feature>
<dbReference type="InterPro" id="IPR042635">
    <property type="entry name" value="MEGF10/SREC1/2-like"/>
</dbReference>
<feature type="domain" description="EGF-like" evidence="9">
    <location>
        <begin position="145"/>
        <end position="179"/>
    </location>
</feature>
<dbReference type="Pfam" id="PF00053">
    <property type="entry name" value="EGF_laminin"/>
    <property type="match status" value="4"/>
</dbReference>
<dbReference type="PROSITE" id="PS01186">
    <property type="entry name" value="EGF_2"/>
    <property type="match status" value="2"/>
</dbReference>
<evidence type="ECO:0000256" key="4">
    <source>
        <dbReference type="ARBA" id="ARBA00023157"/>
    </source>
</evidence>
<dbReference type="Gene3D" id="2.10.25.10">
    <property type="entry name" value="Laminin"/>
    <property type="match status" value="2"/>
</dbReference>
<feature type="region of interest" description="Disordered" evidence="6">
    <location>
        <begin position="1589"/>
        <end position="1696"/>
    </location>
</feature>
<feature type="region of interest" description="Disordered" evidence="6">
    <location>
        <begin position="1149"/>
        <end position="1179"/>
    </location>
</feature>
<organism evidence="11">
    <name type="scientific">Culicoides sonorensis</name>
    <name type="common">Biting midge</name>
    <dbReference type="NCBI Taxonomy" id="179676"/>
    <lineage>
        <taxon>Eukaryota</taxon>
        <taxon>Metazoa</taxon>
        <taxon>Ecdysozoa</taxon>
        <taxon>Arthropoda</taxon>
        <taxon>Hexapoda</taxon>
        <taxon>Insecta</taxon>
        <taxon>Pterygota</taxon>
        <taxon>Neoptera</taxon>
        <taxon>Endopterygota</taxon>
        <taxon>Diptera</taxon>
        <taxon>Nematocera</taxon>
        <taxon>Chironomoidea</taxon>
        <taxon>Ceratopogonidae</taxon>
        <taxon>Ceratopogoninae</taxon>
        <taxon>Culicoides</taxon>
        <taxon>Monoculicoides</taxon>
    </lineage>
</organism>
<dbReference type="PROSITE" id="PS00022">
    <property type="entry name" value="EGF_1"/>
    <property type="match status" value="13"/>
</dbReference>
<dbReference type="VEuPathDB" id="VectorBase:CSON012428"/>
<dbReference type="InterPro" id="IPR011489">
    <property type="entry name" value="EMI_domain"/>
</dbReference>
<dbReference type="Gene3D" id="2.170.300.10">
    <property type="entry name" value="Tie2 ligand-binding domain superfamily"/>
    <property type="match status" value="4"/>
</dbReference>
<feature type="region of interest" description="Disordered" evidence="6">
    <location>
        <begin position="890"/>
        <end position="909"/>
    </location>
</feature>
<feature type="domain" description="EGF-like" evidence="9">
    <location>
        <begin position="757"/>
        <end position="786"/>
    </location>
</feature>
<feature type="disulfide bond" evidence="5">
    <location>
        <begin position="515"/>
        <end position="524"/>
    </location>
</feature>
<evidence type="ECO:0000256" key="6">
    <source>
        <dbReference type="SAM" id="MobiDB-lite"/>
    </source>
</evidence>
<feature type="domain" description="EGF-like" evidence="9">
    <location>
        <begin position="405"/>
        <end position="440"/>
    </location>
</feature>
<dbReference type="GO" id="GO:0048513">
    <property type="term" value="P:animal organ development"/>
    <property type="evidence" value="ECO:0007669"/>
    <property type="project" value="UniProtKB-ARBA"/>
</dbReference>
<keyword evidence="7" id="KW-1133">Transmembrane helix</keyword>
<feature type="disulfide bond" evidence="5">
    <location>
        <begin position="212"/>
        <end position="221"/>
    </location>
</feature>
<keyword evidence="2 8" id="KW-0732">Signal</keyword>
<dbReference type="EMBL" id="UFQT01000589">
    <property type="protein sequence ID" value="SSX25525.1"/>
    <property type="molecule type" value="Genomic_DNA"/>
</dbReference>
<dbReference type="SMART" id="SM00181">
    <property type="entry name" value="EGF"/>
    <property type="match status" value="14"/>
</dbReference>